<comment type="subcellular location">
    <subcellularLocation>
        <location evidence="1">Cell membrane</location>
        <topology evidence="1">Peripheral membrane protein</topology>
    </subcellularLocation>
</comment>
<dbReference type="GeneID" id="82202001"/>
<keyword evidence="5" id="KW-0547">Nucleotide-binding</keyword>
<dbReference type="FunFam" id="3.40.50.300:FF:000224">
    <property type="entry name" value="Energy-coupling factor transporter ATP-binding protein EcfA"/>
    <property type="match status" value="1"/>
</dbReference>
<evidence type="ECO:0000313" key="11">
    <source>
        <dbReference type="Proteomes" id="UP000186341"/>
    </source>
</evidence>
<evidence type="ECO:0000256" key="2">
    <source>
        <dbReference type="ARBA" id="ARBA00005417"/>
    </source>
</evidence>
<dbReference type="InterPro" id="IPR003439">
    <property type="entry name" value="ABC_transporter-like_ATP-bd"/>
</dbReference>
<accession>A0A1U7NID9</accession>
<dbReference type="Proteomes" id="UP000186341">
    <property type="component" value="Unassembled WGS sequence"/>
</dbReference>
<feature type="domain" description="ABC transporter" evidence="9">
    <location>
        <begin position="4"/>
        <end position="237"/>
    </location>
</feature>
<dbReference type="PROSITE" id="PS00211">
    <property type="entry name" value="ABC_TRANSPORTER_1"/>
    <property type="match status" value="1"/>
</dbReference>
<evidence type="ECO:0000256" key="1">
    <source>
        <dbReference type="ARBA" id="ARBA00004202"/>
    </source>
</evidence>
<protein>
    <submittedName>
        <fullName evidence="10">Energy-coupling factor transporter ATPase</fullName>
    </submittedName>
</protein>
<dbReference type="InterPro" id="IPR003593">
    <property type="entry name" value="AAA+_ATPase"/>
</dbReference>
<keyword evidence="7" id="KW-1278">Translocase</keyword>
<evidence type="ECO:0000256" key="3">
    <source>
        <dbReference type="ARBA" id="ARBA00022448"/>
    </source>
</evidence>
<dbReference type="InterPro" id="IPR027417">
    <property type="entry name" value="P-loop_NTPase"/>
</dbReference>
<dbReference type="EMBL" id="MPJW01000063">
    <property type="protein sequence ID" value="OLU42229.1"/>
    <property type="molecule type" value="Genomic_DNA"/>
</dbReference>
<dbReference type="OrthoDB" id="9784332at2"/>
<dbReference type="GO" id="GO:0005524">
    <property type="term" value="F:ATP binding"/>
    <property type="evidence" value="ECO:0007669"/>
    <property type="project" value="UniProtKB-KW"/>
</dbReference>
<dbReference type="CDD" id="cd03225">
    <property type="entry name" value="ABC_cobalt_CbiO_domain1"/>
    <property type="match status" value="1"/>
</dbReference>
<keyword evidence="4" id="KW-1003">Cell membrane</keyword>
<dbReference type="GO" id="GO:0042626">
    <property type="term" value="F:ATPase-coupled transmembrane transporter activity"/>
    <property type="evidence" value="ECO:0007669"/>
    <property type="project" value="TreeGrafter"/>
</dbReference>
<dbReference type="InterPro" id="IPR030947">
    <property type="entry name" value="EcfA_1"/>
</dbReference>
<comment type="similarity">
    <text evidence="2">Belongs to the ABC transporter superfamily.</text>
</comment>
<proteinExistence type="inferred from homology"/>
<dbReference type="InterPro" id="IPR015856">
    <property type="entry name" value="ABC_transpr_CbiO/EcfA_su"/>
</dbReference>
<dbReference type="NCBIfam" id="NF010167">
    <property type="entry name" value="PRK13648.1"/>
    <property type="match status" value="1"/>
</dbReference>
<organism evidence="10 11">
    <name type="scientific">Ileibacterium valens</name>
    <dbReference type="NCBI Taxonomy" id="1862668"/>
    <lineage>
        <taxon>Bacteria</taxon>
        <taxon>Bacillati</taxon>
        <taxon>Bacillota</taxon>
        <taxon>Erysipelotrichia</taxon>
        <taxon>Erysipelotrichales</taxon>
        <taxon>Erysipelotrichaceae</taxon>
        <taxon>Ileibacterium</taxon>
    </lineage>
</organism>
<dbReference type="GO" id="GO:0043190">
    <property type="term" value="C:ATP-binding cassette (ABC) transporter complex"/>
    <property type="evidence" value="ECO:0007669"/>
    <property type="project" value="TreeGrafter"/>
</dbReference>
<dbReference type="PANTHER" id="PTHR43553">
    <property type="entry name" value="HEAVY METAL TRANSPORTER"/>
    <property type="match status" value="1"/>
</dbReference>
<dbReference type="SUPFAM" id="SSF52540">
    <property type="entry name" value="P-loop containing nucleoside triphosphate hydrolases"/>
    <property type="match status" value="1"/>
</dbReference>
<dbReference type="Pfam" id="PF00005">
    <property type="entry name" value="ABC_tran"/>
    <property type="match status" value="1"/>
</dbReference>
<dbReference type="InterPro" id="IPR017871">
    <property type="entry name" value="ABC_transporter-like_CS"/>
</dbReference>
<dbReference type="RefSeq" id="WP_075817904.1">
    <property type="nucleotide sequence ID" value="NZ_CAPNHH010000106.1"/>
</dbReference>
<keyword evidence="3" id="KW-0813">Transport</keyword>
<keyword evidence="6" id="KW-0067">ATP-binding</keyword>
<evidence type="ECO:0000256" key="8">
    <source>
        <dbReference type="ARBA" id="ARBA00023136"/>
    </source>
</evidence>
<dbReference type="Gene3D" id="3.40.50.300">
    <property type="entry name" value="P-loop containing nucleotide triphosphate hydrolases"/>
    <property type="match status" value="1"/>
</dbReference>
<evidence type="ECO:0000256" key="5">
    <source>
        <dbReference type="ARBA" id="ARBA00022741"/>
    </source>
</evidence>
<sequence length="275" mass="30223">MDAIEVNNLTFSYDSETDVLKDISLRIPKGSYTTIIGHNGSGKSTIAKVLIGLLEPQAGTVKILGRELNEENLYDLRSHIGIVFQNPDNQFIGSTVADDIAFGLENRQVPQEDMQAIIEESAAKVGMNDYLNAEPTNLSGGQKQRVAIAGILAVKPDVIVFDESTSMLDPQGKASINKQIRELNKNKDRTIISITHDMDEVAQSEYVIVLENGQVMMEGTPQEIFAHQDELEKMGLALPFALKISNRLKDMGVLDHGLLSLDEVVNSLCQLKSKN</sequence>
<gene>
    <name evidence="10" type="ORF">BO222_01960</name>
</gene>
<dbReference type="GO" id="GO:0016887">
    <property type="term" value="F:ATP hydrolysis activity"/>
    <property type="evidence" value="ECO:0007669"/>
    <property type="project" value="InterPro"/>
</dbReference>
<dbReference type="NCBIfam" id="TIGR04520">
    <property type="entry name" value="ECF_ATPase_1"/>
    <property type="match status" value="1"/>
</dbReference>
<evidence type="ECO:0000256" key="7">
    <source>
        <dbReference type="ARBA" id="ARBA00022967"/>
    </source>
</evidence>
<evidence type="ECO:0000256" key="6">
    <source>
        <dbReference type="ARBA" id="ARBA00022840"/>
    </source>
</evidence>
<name>A0A1U7NID9_9FIRM</name>
<evidence type="ECO:0000259" key="9">
    <source>
        <dbReference type="PROSITE" id="PS50893"/>
    </source>
</evidence>
<keyword evidence="8" id="KW-0472">Membrane</keyword>
<dbReference type="AlphaFoldDB" id="A0A1U7NID9"/>
<dbReference type="InterPro" id="IPR050095">
    <property type="entry name" value="ECF_ABC_transporter_ATP-bd"/>
</dbReference>
<dbReference type="PROSITE" id="PS50893">
    <property type="entry name" value="ABC_TRANSPORTER_2"/>
    <property type="match status" value="1"/>
</dbReference>
<dbReference type="PANTHER" id="PTHR43553:SF24">
    <property type="entry name" value="ENERGY-COUPLING FACTOR TRANSPORTER ATP-BINDING PROTEIN ECFA1"/>
    <property type="match status" value="1"/>
</dbReference>
<reference evidence="10 11" key="1">
    <citation type="submission" date="2016-11" db="EMBL/GenBank/DDBJ databases">
        <title>Description of two novel members of the family Erysipelotrichaceae: Ileibacterium lipovorans gen. nov., sp. nov. and Dubosiella newyorkensis, gen. nov., sp. nov.</title>
        <authorList>
            <person name="Cox L.M."/>
            <person name="Sohn J."/>
            <person name="Tyrrell K.L."/>
            <person name="Citron D.M."/>
            <person name="Lawson P.A."/>
            <person name="Patel N.B."/>
            <person name="Iizumi T."/>
            <person name="Perez-Perez G.I."/>
            <person name="Goldstein E.J."/>
            <person name="Blaser M.J."/>
        </authorList>
    </citation>
    <scope>NUCLEOTIDE SEQUENCE [LARGE SCALE GENOMIC DNA]</scope>
    <source>
        <strain evidence="10 11">NYU-BL-A3</strain>
    </source>
</reference>
<comment type="caution">
    <text evidence="10">The sequence shown here is derived from an EMBL/GenBank/DDBJ whole genome shotgun (WGS) entry which is preliminary data.</text>
</comment>
<evidence type="ECO:0000313" key="10">
    <source>
        <dbReference type="EMBL" id="OLU42229.1"/>
    </source>
</evidence>
<keyword evidence="11" id="KW-1185">Reference proteome</keyword>
<evidence type="ECO:0000256" key="4">
    <source>
        <dbReference type="ARBA" id="ARBA00022475"/>
    </source>
</evidence>
<dbReference type="SMART" id="SM00382">
    <property type="entry name" value="AAA"/>
    <property type="match status" value="1"/>
</dbReference>